<dbReference type="SMART" id="SM00194">
    <property type="entry name" value="PTPc"/>
    <property type="match status" value="1"/>
</dbReference>
<dbReference type="PANTHER" id="PTHR19134:SF449">
    <property type="entry name" value="TYROSINE-PROTEIN PHOSPHATASE 1"/>
    <property type="match status" value="1"/>
</dbReference>
<dbReference type="GO" id="GO:0004725">
    <property type="term" value="F:protein tyrosine phosphatase activity"/>
    <property type="evidence" value="ECO:0007669"/>
    <property type="project" value="InterPro"/>
</dbReference>
<feature type="domain" description="Tyrosine specific protein phosphatases" evidence="3">
    <location>
        <begin position="343"/>
        <end position="419"/>
    </location>
</feature>
<dbReference type="STRING" id="6198.A0A075AIT3"/>
<dbReference type="OrthoDB" id="6274266at2759"/>
<dbReference type="SMART" id="SM00404">
    <property type="entry name" value="PTPc_motif"/>
    <property type="match status" value="1"/>
</dbReference>
<dbReference type="CDD" id="cd00047">
    <property type="entry name" value="PTPc"/>
    <property type="match status" value="1"/>
</dbReference>
<dbReference type="GeneID" id="20315808"/>
<dbReference type="RefSeq" id="XP_009163950.1">
    <property type="nucleotide sequence ID" value="XM_009165686.1"/>
</dbReference>
<proteinExistence type="predicted"/>
<dbReference type="EMBL" id="KL596636">
    <property type="protein sequence ID" value="KER32184.1"/>
    <property type="molecule type" value="Genomic_DNA"/>
</dbReference>
<dbReference type="InterPro" id="IPR003595">
    <property type="entry name" value="Tyr_Pase_cat"/>
</dbReference>
<accession>A0A075AIT3</accession>
<dbReference type="PRINTS" id="PR00700">
    <property type="entry name" value="PRTYPHPHTASE"/>
</dbReference>
<evidence type="ECO:0000256" key="1">
    <source>
        <dbReference type="SAM" id="Phobius"/>
    </source>
</evidence>
<dbReference type="Gene3D" id="3.90.190.10">
    <property type="entry name" value="Protein tyrosine phosphatase superfamily"/>
    <property type="match status" value="1"/>
</dbReference>
<dbReference type="CTD" id="20315808"/>
<dbReference type="KEGG" id="ovi:T265_01620"/>
<dbReference type="PANTHER" id="PTHR19134">
    <property type="entry name" value="RECEPTOR-TYPE TYROSINE-PROTEIN PHOSPHATASE"/>
    <property type="match status" value="1"/>
</dbReference>
<dbReference type="Proteomes" id="UP000054324">
    <property type="component" value="Unassembled WGS sequence"/>
</dbReference>
<dbReference type="InterPro" id="IPR000242">
    <property type="entry name" value="PTP_cat"/>
</dbReference>
<dbReference type="PROSITE" id="PS50056">
    <property type="entry name" value="TYR_PHOSPHATASE_2"/>
    <property type="match status" value="1"/>
</dbReference>
<dbReference type="InterPro" id="IPR016130">
    <property type="entry name" value="Tyr_Pase_AS"/>
</dbReference>
<protein>
    <recommendedName>
        <fullName evidence="6">Protein-tyrosine phosphatase</fullName>
    </recommendedName>
</protein>
<keyword evidence="1" id="KW-1133">Transmembrane helix</keyword>
<dbReference type="InterPro" id="IPR000387">
    <property type="entry name" value="Tyr_Pase_dom"/>
</dbReference>
<evidence type="ECO:0000313" key="4">
    <source>
        <dbReference type="EMBL" id="KER32184.1"/>
    </source>
</evidence>
<organism evidence="4 5">
    <name type="scientific">Opisthorchis viverrini</name>
    <name type="common">Southeast Asian liver fluke</name>
    <dbReference type="NCBI Taxonomy" id="6198"/>
    <lineage>
        <taxon>Eukaryota</taxon>
        <taxon>Metazoa</taxon>
        <taxon>Spiralia</taxon>
        <taxon>Lophotrochozoa</taxon>
        <taxon>Platyhelminthes</taxon>
        <taxon>Trematoda</taxon>
        <taxon>Digenea</taxon>
        <taxon>Opisthorchiida</taxon>
        <taxon>Opisthorchiata</taxon>
        <taxon>Opisthorchiidae</taxon>
        <taxon>Opisthorchis</taxon>
    </lineage>
</organism>
<evidence type="ECO:0000259" key="3">
    <source>
        <dbReference type="PROSITE" id="PS50056"/>
    </source>
</evidence>
<keyword evidence="1" id="KW-0472">Membrane</keyword>
<sequence length="535" mass="59041">MFLLYMLKVYTGDTIVEGQPHLVTTRTDLSALSSLIAYIVLISLFVIGLLVAENAGFHIFPFSGPSTVELKGVKNASTFELSAGQTSYDHPTAAEAIAQNETEQFAAMSGAKEPGATRPTSIGIDNLSSYLQECLQPHNSFLVDQFNALRRTDVDTGAQHALSTSIAMQPGNSELNRSMDALPYDQNLVLVQGNAGSLEEGRYINASYIFDIAPPSEPSEPPAVDLNCTPYIATQAPTPGTAGDFWQMVFEQKANSVIQLAPSLGEFIPNFDAYWPTSFDDVKIYTSGTVELQLNLVSESAHSGYMRRKLTVTSSVDPDNPHEVTQFQLLNWPEQGVPDSQEFRFMLTAYRVFKFTESPLNSPTVVHCSNGVGRTGTFIAADIIKNHLEEGAEFIDIAGIVEQLRECRMNMVQKNTQYVFLHMFTKTAVDCVQPRQVGPAIPTACSPRQDVVTVQHKTLRLVLFVAALLMSLQYEQHGSKTWSIYAYCNTLNINQYFGRFDFLYFCQTNKHLKNNGRSRMKGSFAGHLANGASLA</sequence>
<dbReference type="InterPro" id="IPR050348">
    <property type="entry name" value="Protein-Tyr_Phosphatase"/>
</dbReference>
<evidence type="ECO:0000259" key="2">
    <source>
        <dbReference type="PROSITE" id="PS50055"/>
    </source>
</evidence>
<keyword evidence="1" id="KW-0812">Transmembrane</keyword>
<name>A0A075AIT3_OPIVI</name>
<dbReference type="PROSITE" id="PS00383">
    <property type="entry name" value="TYR_PHOSPHATASE_1"/>
    <property type="match status" value="1"/>
</dbReference>
<dbReference type="Pfam" id="PF00102">
    <property type="entry name" value="Y_phosphatase"/>
    <property type="match status" value="1"/>
</dbReference>
<dbReference type="PROSITE" id="PS50055">
    <property type="entry name" value="TYR_PHOSPHATASE_PTP"/>
    <property type="match status" value="1"/>
</dbReference>
<keyword evidence="5" id="KW-1185">Reference proteome</keyword>
<feature type="transmembrane region" description="Helical" evidence="1">
    <location>
        <begin position="31"/>
        <end position="52"/>
    </location>
</feature>
<dbReference type="AlphaFoldDB" id="A0A075AIT3"/>
<dbReference type="InterPro" id="IPR029021">
    <property type="entry name" value="Prot-tyrosine_phosphatase-like"/>
</dbReference>
<feature type="domain" description="Tyrosine-protein phosphatase" evidence="2">
    <location>
        <begin position="142"/>
        <end position="422"/>
    </location>
</feature>
<evidence type="ECO:0008006" key="6">
    <source>
        <dbReference type="Google" id="ProtNLM"/>
    </source>
</evidence>
<reference evidence="4 5" key="1">
    <citation type="submission" date="2013-11" db="EMBL/GenBank/DDBJ databases">
        <title>Opisthorchis viverrini - life in the bile duct.</title>
        <authorList>
            <person name="Young N.D."/>
            <person name="Nagarajan N."/>
            <person name="Lin S.J."/>
            <person name="Korhonen P.K."/>
            <person name="Jex A.R."/>
            <person name="Hall R.S."/>
            <person name="Safavi-Hemami H."/>
            <person name="Kaewkong W."/>
            <person name="Bertrand D."/>
            <person name="Gao S."/>
            <person name="Seet Q."/>
            <person name="Wongkham S."/>
            <person name="Teh B.T."/>
            <person name="Wongkham C."/>
            <person name="Intapan P.M."/>
            <person name="Maleewong W."/>
            <person name="Yang X."/>
            <person name="Hu M."/>
            <person name="Wang Z."/>
            <person name="Hofmann A."/>
            <person name="Sternberg P.W."/>
            <person name="Tan P."/>
            <person name="Wang J."/>
            <person name="Gasser R.B."/>
        </authorList>
    </citation>
    <scope>NUCLEOTIDE SEQUENCE [LARGE SCALE GENOMIC DNA]</scope>
</reference>
<dbReference type="SUPFAM" id="SSF52799">
    <property type="entry name" value="(Phosphotyrosine protein) phosphatases II"/>
    <property type="match status" value="1"/>
</dbReference>
<gene>
    <name evidence="4" type="ORF">T265_01620</name>
</gene>
<evidence type="ECO:0000313" key="5">
    <source>
        <dbReference type="Proteomes" id="UP000054324"/>
    </source>
</evidence>